<evidence type="ECO:0000313" key="2">
    <source>
        <dbReference type="Proteomes" id="UP000703661"/>
    </source>
</evidence>
<proteinExistence type="predicted"/>
<sequence>MKAFARPRDDPSEKNQIEEYLDEVYGGGHTAELTTEGNFVVKRNGDPVVGFKILYMRDQSEDVPASDPNRDQS</sequence>
<comment type="caution">
    <text evidence="1">The sequence shown here is derived from an EMBL/GenBank/DDBJ whole genome shotgun (WGS) entry which is preliminary data.</text>
</comment>
<keyword evidence="2" id="KW-1185">Reference proteome</keyword>
<name>A0A9P6SRU8_9FUNG</name>
<gene>
    <name evidence="1" type="ORF">BGZ80_007797</name>
</gene>
<accession>A0A9P6SRU8</accession>
<organism evidence="1 2">
    <name type="scientific">Entomortierella chlamydospora</name>
    <dbReference type="NCBI Taxonomy" id="101097"/>
    <lineage>
        <taxon>Eukaryota</taxon>
        <taxon>Fungi</taxon>
        <taxon>Fungi incertae sedis</taxon>
        <taxon>Mucoromycota</taxon>
        <taxon>Mortierellomycotina</taxon>
        <taxon>Mortierellomycetes</taxon>
        <taxon>Mortierellales</taxon>
        <taxon>Mortierellaceae</taxon>
        <taxon>Entomortierella</taxon>
    </lineage>
</organism>
<reference evidence="1" key="1">
    <citation type="journal article" date="2020" name="Fungal Divers.">
        <title>Resolving the Mortierellaceae phylogeny through synthesis of multi-gene phylogenetics and phylogenomics.</title>
        <authorList>
            <person name="Vandepol N."/>
            <person name="Liber J."/>
            <person name="Desiro A."/>
            <person name="Na H."/>
            <person name="Kennedy M."/>
            <person name="Barry K."/>
            <person name="Grigoriev I.V."/>
            <person name="Miller A.N."/>
            <person name="O'Donnell K."/>
            <person name="Stajich J.E."/>
            <person name="Bonito G."/>
        </authorList>
    </citation>
    <scope>NUCLEOTIDE SEQUENCE</scope>
    <source>
        <strain evidence="1">NRRL 2769</strain>
    </source>
</reference>
<dbReference type="Proteomes" id="UP000703661">
    <property type="component" value="Unassembled WGS sequence"/>
</dbReference>
<dbReference type="EMBL" id="JAAAID010004056">
    <property type="protein sequence ID" value="KAF9994481.1"/>
    <property type="molecule type" value="Genomic_DNA"/>
</dbReference>
<evidence type="ECO:0000313" key="1">
    <source>
        <dbReference type="EMBL" id="KAF9994481.1"/>
    </source>
</evidence>
<protein>
    <submittedName>
        <fullName evidence="1">Uncharacterized protein</fullName>
    </submittedName>
</protein>
<dbReference type="AlphaFoldDB" id="A0A9P6SRU8"/>